<dbReference type="GO" id="GO:0044272">
    <property type="term" value="P:sulfur compound biosynthetic process"/>
    <property type="evidence" value="ECO:0007669"/>
    <property type="project" value="UniProtKB-ARBA"/>
</dbReference>
<protein>
    <submittedName>
        <fullName evidence="13">2-oxoglutarate ferredoxin oxidoreductase subunit beta</fullName>
    </submittedName>
</protein>
<dbReference type="CDD" id="cd03375">
    <property type="entry name" value="TPP_OGFOR"/>
    <property type="match status" value="1"/>
</dbReference>
<evidence type="ECO:0000313" key="13">
    <source>
        <dbReference type="EMBL" id="SEO77297.1"/>
    </source>
</evidence>
<evidence type="ECO:0000256" key="4">
    <source>
        <dbReference type="ARBA" id="ARBA00022723"/>
    </source>
</evidence>
<dbReference type="SUPFAM" id="SSF52518">
    <property type="entry name" value="Thiamin diphosphate-binding fold (THDP-binding)"/>
    <property type="match status" value="1"/>
</dbReference>
<dbReference type="EMBL" id="FOCX01000019">
    <property type="protein sequence ID" value="SEO77297.1"/>
    <property type="molecule type" value="Genomic_DNA"/>
</dbReference>
<keyword evidence="14" id="KW-1185">Reference proteome</keyword>
<dbReference type="GO" id="GO:0045333">
    <property type="term" value="P:cellular respiration"/>
    <property type="evidence" value="ECO:0007669"/>
    <property type="project" value="UniProtKB-ARBA"/>
</dbReference>
<dbReference type="GO" id="GO:0006082">
    <property type="term" value="P:organic acid metabolic process"/>
    <property type="evidence" value="ECO:0007669"/>
    <property type="project" value="UniProtKB-ARBA"/>
</dbReference>
<dbReference type="PANTHER" id="PTHR48084:SF4">
    <property type="entry name" value="2-OXOGLUTARATE OXIDOREDUCTASE SUBUNIT KORB"/>
    <property type="match status" value="1"/>
</dbReference>
<accession>A0A1H8SFG8</accession>
<evidence type="ECO:0000256" key="5">
    <source>
        <dbReference type="ARBA" id="ARBA00022842"/>
    </source>
</evidence>
<comment type="cofactor">
    <cofactor evidence="1">
        <name>Mg(2+)</name>
        <dbReference type="ChEBI" id="CHEBI:18420"/>
    </cofactor>
</comment>
<evidence type="ECO:0000256" key="8">
    <source>
        <dbReference type="ARBA" id="ARBA00023014"/>
    </source>
</evidence>
<keyword evidence="8" id="KW-0411">Iron-sulfur</keyword>
<dbReference type="NCBIfam" id="TIGR02177">
    <property type="entry name" value="PorB_KorB"/>
    <property type="match status" value="1"/>
</dbReference>
<organism evidence="13 14">
    <name type="scientific">Halorientalis persicus</name>
    <dbReference type="NCBI Taxonomy" id="1367881"/>
    <lineage>
        <taxon>Archaea</taxon>
        <taxon>Methanobacteriati</taxon>
        <taxon>Methanobacteriota</taxon>
        <taxon>Stenosarchaea group</taxon>
        <taxon>Halobacteria</taxon>
        <taxon>Halobacteriales</taxon>
        <taxon>Haloarculaceae</taxon>
        <taxon>Halorientalis</taxon>
    </lineage>
</organism>
<reference evidence="14" key="1">
    <citation type="submission" date="2016-10" db="EMBL/GenBank/DDBJ databases">
        <authorList>
            <person name="Varghese N."/>
            <person name="Submissions S."/>
        </authorList>
    </citation>
    <scope>NUCLEOTIDE SEQUENCE [LARGE SCALE GENOMIC DNA]</scope>
    <source>
        <strain evidence="14">IBRC-M 10043</strain>
    </source>
</reference>
<evidence type="ECO:0000256" key="2">
    <source>
        <dbReference type="ARBA" id="ARBA00001964"/>
    </source>
</evidence>
<gene>
    <name evidence="13" type="ORF">SAMN05216388_10194</name>
</gene>
<dbReference type="PANTHER" id="PTHR48084">
    <property type="entry name" value="2-OXOGLUTARATE OXIDOREDUCTASE SUBUNIT KORB-RELATED"/>
    <property type="match status" value="1"/>
</dbReference>
<dbReference type="InterPro" id="IPR011766">
    <property type="entry name" value="TPP_enzyme_TPP-bd"/>
</dbReference>
<dbReference type="GO" id="GO:0030976">
    <property type="term" value="F:thiamine pyrophosphate binding"/>
    <property type="evidence" value="ECO:0007669"/>
    <property type="project" value="InterPro"/>
</dbReference>
<evidence type="ECO:0000256" key="3">
    <source>
        <dbReference type="ARBA" id="ARBA00001966"/>
    </source>
</evidence>
<dbReference type="GO" id="GO:0016625">
    <property type="term" value="F:oxidoreductase activity, acting on the aldehyde or oxo group of donors, iron-sulfur protein as acceptor"/>
    <property type="evidence" value="ECO:0007669"/>
    <property type="project" value="UniProtKB-ARBA"/>
</dbReference>
<evidence type="ECO:0000256" key="7">
    <source>
        <dbReference type="ARBA" id="ARBA00023004"/>
    </source>
</evidence>
<dbReference type="AlphaFoldDB" id="A0A1H8SFG8"/>
<keyword evidence="5" id="KW-0460">Magnesium</keyword>
<name>A0A1H8SFG8_9EURY</name>
<evidence type="ECO:0000256" key="10">
    <source>
        <dbReference type="SAM" id="MobiDB-lite"/>
    </source>
</evidence>
<feature type="domain" description="Thiamine pyrophosphate enzyme TPP-binding" evidence="11">
    <location>
        <begin position="63"/>
        <end position="210"/>
    </location>
</feature>
<feature type="domain" description="Pyruvate ferredoxin oxidoreductase beta subunit C-terminal" evidence="12">
    <location>
        <begin position="214"/>
        <end position="273"/>
    </location>
</feature>
<dbReference type="Pfam" id="PF02775">
    <property type="entry name" value="TPP_enzyme_C"/>
    <property type="match status" value="1"/>
</dbReference>
<dbReference type="InterPro" id="IPR032686">
    <property type="entry name" value="PFO_beta_C"/>
</dbReference>
<keyword evidence="6" id="KW-0560">Oxidoreductase</keyword>
<evidence type="ECO:0000256" key="6">
    <source>
        <dbReference type="ARBA" id="ARBA00023002"/>
    </source>
</evidence>
<keyword evidence="4" id="KW-0479">Metal-binding</keyword>
<evidence type="ECO:0000256" key="9">
    <source>
        <dbReference type="ARBA" id="ARBA00023052"/>
    </source>
</evidence>
<dbReference type="Proteomes" id="UP000198775">
    <property type="component" value="Unassembled WGS sequence"/>
</dbReference>
<evidence type="ECO:0000259" key="11">
    <source>
        <dbReference type="Pfam" id="PF02775"/>
    </source>
</evidence>
<dbReference type="InterPro" id="IPR011896">
    <property type="entry name" value="OFOB"/>
</dbReference>
<evidence type="ECO:0000256" key="1">
    <source>
        <dbReference type="ARBA" id="ARBA00001946"/>
    </source>
</evidence>
<comment type="cofactor">
    <cofactor evidence="2">
        <name>thiamine diphosphate</name>
        <dbReference type="ChEBI" id="CHEBI:58937"/>
    </cofactor>
</comment>
<sequence length="299" mass="32546">MQSRRSEVFTEPMSSEIRFTDFKSDKQPTWCPGCGDFGTMNGMMKALANTGNDPDNTFVVAGIGCSGKIGTYMHSYALHGVHGRALPVGIGTKLANPELEVMVAGGDGDGYSIGAGHFIHAVRRNVDMTYVVMDNRIYGLTKGQASPTSREDFETSTSPDGPKQPPVNPLALALAAGGTFIAQSFSSDSQRHTEIVKKAIEHDGFGFVNVYSPCVTFNDVDTYDYFRDTIVDLGETDHDPTDYDDAKGKILDADKEYQGVIYQNDQSVPFEEREGLTGSMADIPDGAPDEAMDLVREFY</sequence>
<dbReference type="Pfam" id="PF12367">
    <property type="entry name" value="PFO_beta_C"/>
    <property type="match status" value="1"/>
</dbReference>
<dbReference type="Gene3D" id="3.40.50.970">
    <property type="match status" value="1"/>
</dbReference>
<evidence type="ECO:0000259" key="12">
    <source>
        <dbReference type="Pfam" id="PF12367"/>
    </source>
</evidence>
<dbReference type="InterPro" id="IPR029061">
    <property type="entry name" value="THDP-binding"/>
</dbReference>
<evidence type="ECO:0000313" key="14">
    <source>
        <dbReference type="Proteomes" id="UP000198775"/>
    </source>
</evidence>
<dbReference type="GO" id="GO:0051536">
    <property type="term" value="F:iron-sulfur cluster binding"/>
    <property type="evidence" value="ECO:0007669"/>
    <property type="project" value="UniProtKB-KW"/>
</dbReference>
<keyword evidence="9" id="KW-0786">Thiamine pyrophosphate</keyword>
<feature type="region of interest" description="Disordered" evidence="10">
    <location>
        <begin position="142"/>
        <end position="166"/>
    </location>
</feature>
<comment type="cofactor">
    <cofactor evidence="3">
        <name>[4Fe-4S] cluster</name>
        <dbReference type="ChEBI" id="CHEBI:49883"/>
    </cofactor>
</comment>
<proteinExistence type="predicted"/>
<dbReference type="GO" id="GO:0046872">
    <property type="term" value="F:metal ion binding"/>
    <property type="evidence" value="ECO:0007669"/>
    <property type="project" value="UniProtKB-KW"/>
</dbReference>
<dbReference type="InterPro" id="IPR051457">
    <property type="entry name" value="2-oxoacid:Fd_oxidoreductase"/>
</dbReference>
<keyword evidence="7" id="KW-0408">Iron</keyword>